<dbReference type="GO" id="GO:0022857">
    <property type="term" value="F:transmembrane transporter activity"/>
    <property type="evidence" value="ECO:0007669"/>
    <property type="project" value="InterPro"/>
</dbReference>
<keyword evidence="5 6" id="KW-0472">Membrane</keyword>
<reference evidence="8" key="1">
    <citation type="submission" date="2017-11" db="EMBL/GenBank/DDBJ databases">
        <title>Complete Genome Sequence of Kyrpidia sp. Strain EA-1, a thermophilic, hydrogen-oxidizing Bacterium, isolated from the Azores.</title>
        <authorList>
            <person name="Reiner J.E."/>
            <person name="Lapp C.J."/>
            <person name="Bunk B."/>
            <person name="Gescher J."/>
        </authorList>
    </citation>
    <scope>NUCLEOTIDE SEQUENCE [LARGE SCALE GENOMIC DNA]</scope>
    <source>
        <strain evidence="8">EA-1</strain>
    </source>
</reference>
<dbReference type="OrthoDB" id="9762947at2"/>
<evidence type="ECO:0000256" key="2">
    <source>
        <dbReference type="ARBA" id="ARBA00022448"/>
    </source>
</evidence>
<organism evidence="7 8">
    <name type="scientific">Kyrpidia spormannii</name>
    <dbReference type="NCBI Taxonomy" id="2055160"/>
    <lineage>
        <taxon>Bacteria</taxon>
        <taxon>Bacillati</taxon>
        <taxon>Bacillota</taxon>
        <taxon>Bacilli</taxon>
        <taxon>Bacillales</taxon>
        <taxon>Alicyclobacillaceae</taxon>
        <taxon>Kyrpidia</taxon>
    </lineage>
</organism>
<dbReference type="Pfam" id="PF13520">
    <property type="entry name" value="AA_permease_2"/>
    <property type="match status" value="1"/>
</dbReference>
<dbReference type="InterPro" id="IPR002293">
    <property type="entry name" value="AA/rel_permease1"/>
</dbReference>
<accession>A0A2K8N925</accession>
<dbReference type="AlphaFoldDB" id="A0A2K8N925"/>
<gene>
    <name evidence="7" type="ORF">CVV65_13355</name>
</gene>
<feature type="transmembrane region" description="Helical" evidence="6">
    <location>
        <begin position="174"/>
        <end position="199"/>
    </location>
</feature>
<evidence type="ECO:0008006" key="9">
    <source>
        <dbReference type="Google" id="ProtNLM"/>
    </source>
</evidence>
<protein>
    <recommendedName>
        <fullName evidence="9">Amino acid permease</fullName>
    </recommendedName>
</protein>
<keyword evidence="8" id="KW-1185">Reference proteome</keyword>
<proteinExistence type="predicted"/>
<feature type="transmembrane region" description="Helical" evidence="6">
    <location>
        <begin position="60"/>
        <end position="85"/>
    </location>
</feature>
<dbReference type="Gene3D" id="1.20.1740.10">
    <property type="entry name" value="Amino acid/polyamine transporter I"/>
    <property type="match status" value="1"/>
</dbReference>
<evidence type="ECO:0000256" key="3">
    <source>
        <dbReference type="ARBA" id="ARBA00022692"/>
    </source>
</evidence>
<evidence type="ECO:0000256" key="6">
    <source>
        <dbReference type="SAM" id="Phobius"/>
    </source>
</evidence>
<keyword evidence="3 6" id="KW-0812">Transmembrane</keyword>
<keyword evidence="2" id="KW-0813">Transport</keyword>
<feature type="transmembrane region" description="Helical" evidence="6">
    <location>
        <begin position="91"/>
        <end position="114"/>
    </location>
</feature>
<evidence type="ECO:0000313" key="7">
    <source>
        <dbReference type="EMBL" id="ATY85793.1"/>
    </source>
</evidence>
<evidence type="ECO:0000256" key="5">
    <source>
        <dbReference type="ARBA" id="ARBA00023136"/>
    </source>
</evidence>
<name>A0A2K8N925_9BACL</name>
<evidence type="ECO:0000256" key="4">
    <source>
        <dbReference type="ARBA" id="ARBA00022989"/>
    </source>
</evidence>
<dbReference type="PANTHER" id="PTHR45649:SF26">
    <property type="entry name" value="OS04G0435100 PROTEIN"/>
    <property type="match status" value="1"/>
</dbReference>
<dbReference type="KEGG" id="kyr:CVV65_13355"/>
<dbReference type="GO" id="GO:0016020">
    <property type="term" value="C:membrane"/>
    <property type="evidence" value="ECO:0007669"/>
    <property type="project" value="UniProtKB-SubCell"/>
</dbReference>
<dbReference type="EMBL" id="CP024955">
    <property type="protein sequence ID" value="ATY85793.1"/>
    <property type="molecule type" value="Genomic_DNA"/>
</dbReference>
<dbReference type="PANTHER" id="PTHR45649">
    <property type="entry name" value="AMINO-ACID PERMEASE BAT1"/>
    <property type="match status" value="1"/>
</dbReference>
<feature type="transmembrane region" description="Helical" evidence="6">
    <location>
        <begin position="135"/>
        <end position="154"/>
    </location>
</feature>
<evidence type="ECO:0000256" key="1">
    <source>
        <dbReference type="ARBA" id="ARBA00004141"/>
    </source>
</evidence>
<dbReference type="Proteomes" id="UP000231932">
    <property type="component" value="Chromosome"/>
</dbReference>
<sequence length="244" mass="26167">MLKFTGWRAKGTDKNTPAFCGGDGKLNDQTRLQTSSLSDEDAKDLEQLGYRQELSRNLSLFSNFAIAFSFISATTGIFSLFGYGLTTGGPAFIWSWPIVFTGQLLVALAMAEVASHYPIAGSIYQWGKHLVGEGYGWIAGWIYLVALLATVAAVDFGGAPYVAQLLGLPASSHGVLVAVTAGMVILQTIINILGVRLIAILTSSPFWRRIPSCHQGPCCTPWIGRTTDSPALHRRTGDPGQSSP</sequence>
<keyword evidence="4 6" id="KW-1133">Transmembrane helix</keyword>
<evidence type="ECO:0000313" key="8">
    <source>
        <dbReference type="Proteomes" id="UP000231932"/>
    </source>
</evidence>
<comment type="subcellular location">
    <subcellularLocation>
        <location evidence="1">Membrane</location>
        <topology evidence="1">Multi-pass membrane protein</topology>
    </subcellularLocation>
</comment>